<sequence>MTTDNPYDRVGRVAVGDHFVPRPKLAGKIQRAWRRQGGPPGNLSVIGHHRTGKTSLVHQAVSTCERTDLVSVILNVGSLGSGQELFKAMISEVLRATGSPPALEAIGGAALTATDWGDLRHTVEMFFKALADRETYALIVLDEFDRAATVCQSLAEFQLLRALASEPVYPVGLVTISRRRIITIETDAAGGSILDGVMNIRPFVGMFSPAEADVMLSRAAAVGVDLLGVRDDVLDLAGLHPYLLELLCQSIVDVHEETGTLDVALAYEQVLGIFDSQFDHLVQVVALDVGEAGSELLRSLAAGEAPTRNSLELNHFRQMGLVTEDRTRPALFSAEFARYVLAR</sequence>
<proteinExistence type="predicted"/>
<gene>
    <name evidence="1" type="ORF">J4557_47875</name>
</gene>
<comment type="caution">
    <text evidence="1">The sequence shown here is derived from an EMBL/GenBank/DDBJ whole genome shotgun (WGS) entry which is preliminary data.</text>
</comment>
<keyword evidence="1" id="KW-0547">Nucleotide-binding</keyword>
<keyword evidence="2" id="KW-1185">Reference proteome</keyword>
<organism evidence="1 2">
    <name type="scientific">Actinomadura nitritigenes</name>
    <dbReference type="NCBI Taxonomy" id="134602"/>
    <lineage>
        <taxon>Bacteria</taxon>
        <taxon>Bacillati</taxon>
        <taxon>Actinomycetota</taxon>
        <taxon>Actinomycetes</taxon>
        <taxon>Streptosporangiales</taxon>
        <taxon>Thermomonosporaceae</taxon>
        <taxon>Actinomadura</taxon>
    </lineage>
</organism>
<accession>A0ABS3RGT6</accession>
<dbReference type="SUPFAM" id="SSF52540">
    <property type="entry name" value="P-loop containing nucleoside triphosphate hydrolases"/>
    <property type="match status" value="1"/>
</dbReference>
<dbReference type="InterPro" id="IPR027417">
    <property type="entry name" value="P-loop_NTPase"/>
</dbReference>
<name>A0ABS3RGT6_9ACTN</name>
<dbReference type="Proteomes" id="UP000666915">
    <property type="component" value="Unassembled WGS sequence"/>
</dbReference>
<protein>
    <submittedName>
        <fullName evidence="1">ATP-binding protein</fullName>
    </submittedName>
</protein>
<dbReference type="GO" id="GO:0005524">
    <property type="term" value="F:ATP binding"/>
    <property type="evidence" value="ECO:0007669"/>
    <property type="project" value="UniProtKB-KW"/>
</dbReference>
<dbReference type="Gene3D" id="3.40.50.300">
    <property type="entry name" value="P-loop containing nucleotide triphosphate hydrolases"/>
    <property type="match status" value="1"/>
</dbReference>
<evidence type="ECO:0000313" key="1">
    <source>
        <dbReference type="EMBL" id="MBO2445247.1"/>
    </source>
</evidence>
<keyword evidence="1" id="KW-0067">ATP-binding</keyword>
<evidence type="ECO:0000313" key="2">
    <source>
        <dbReference type="Proteomes" id="UP000666915"/>
    </source>
</evidence>
<dbReference type="EMBL" id="JAGEOK010000067">
    <property type="protein sequence ID" value="MBO2445247.1"/>
    <property type="molecule type" value="Genomic_DNA"/>
</dbReference>
<reference evidence="1 2" key="1">
    <citation type="submission" date="2021-03" db="EMBL/GenBank/DDBJ databases">
        <authorList>
            <person name="Kanchanasin P."/>
            <person name="Saeng-In P."/>
            <person name="Phongsopitanun W."/>
            <person name="Yuki M."/>
            <person name="Kudo T."/>
            <person name="Ohkuma M."/>
            <person name="Tanasupawat S."/>
        </authorList>
    </citation>
    <scope>NUCLEOTIDE SEQUENCE [LARGE SCALE GENOMIC DNA]</scope>
    <source>
        <strain evidence="1 2">L46</strain>
    </source>
</reference>
<dbReference type="RefSeq" id="WP_208274495.1">
    <property type="nucleotide sequence ID" value="NZ_BAAAGM010000014.1"/>
</dbReference>